<keyword evidence="2" id="KW-1185">Reference proteome</keyword>
<evidence type="ECO:0000313" key="1">
    <source>
        <dbReference type="EMBL" id="EDR02141.1"/>
    </source>
</evidence>
<name>B0DTL9_LACBS</name>
<protein>
    <submittedName>
        <fullName evidence="1">Predicted protein</fullName>
    </submittedName>
</protein>
<gene>
    <name evidence="1" type="ORF">LACBIDRAFT_310079</name>
</gene>
<reference evidence="1 2" key="1">
    <citation type="journal article" date="2008" name="Nature">
        <title>The genome of Laccaria bicolor provides insights into mycorrhizal symbiosis.</title>
        <authorList>
            <person name="Martin F."/>
            <person name="Aerts A."/>
            <person name="Ahren D."/>
            <person name="Brun A."/>
            <person name="Danchin E.G.J."/>
            <person name="Duchaussoy F."/>
            <person name="Gibon J."/>
            <person name="Kohler A."/>
            <person name="Lindquist E."/>
            <person name="Pereda V."/>
            <person name="Salamov A."/>
            <person name="Shapiro H.J."/>
            <person name="Wuyts J."/>
            <person name="Blaudez D."/>
            <person name="Buee M."/>
            <person name="Brokstein P."/>
            <person name="Canbaeck B."/>
            <person name="Cohen D."/>
            <person name="Courty P.E."/>
            <person name="Coutinho P.M."/>
            <person name="Delaruelle C."/>
            <person name="Detter J.C."/>
            <person name="Deveau A."/>
            <person name="DiFazio S."/>
            <person name="Duplessis S."/>
            <person name="Fraissinet-Tachet L."/>
            <person name="Lucic E."/>
            <person name="Frey-Klett P."/>
            <person name="Fourrey C."/>
            <person name="Feussner I."/>
            <person name="Gay G."/>
            <person name="Grimwood J."/>
            <person name="Hoegger P.J."/>
            <person name="Jain P."/>
            <person name="Kilaru S."/>
            <person name="Labbe J."/>
            <person name="Lin Y.C."/>
            <person name="Legue V."/>
            <person name="Le Tacon F."/>
            <person name="Marmeisse R."/>
            <person name="Melayah D."/>
            <person name="Montanini B."/>
            <person name="Muratet M."/>
            <person name="Nehls U."/>
            <person name="Niculita-Hirzel H."/>
            <person name="Oudot-Le Secq M.P."/>
            <person name="Peter M."/>
            <person name="Quesneville H."/>
            <person name="Rajashekar B."/>
            <person name="Reich M."/>
            <person name="Rouhier N."/>
            <person name="Schmutz J."/>
            <person name="Yin T."/>
            <person name="Chalot M."/>
            <person name="Henrissat B."/>
            <person name="Kuees U."/>
            <person name="Lucas S."/>
            <person name="Van de Peer Y."/>
            <person name="Podila G.K."/>
            <person name="Polle A."/>
            <person name="Pukkila P.J."/>
            <person name="Richardson P.M."/>
            <person name="Rouze P."/>
            <person name="Sanders I.R."/>
            <person name="Stajich J.E."/>
            <person name="Tunlid A."/>
            <person name="Tuskan G."/>
            <person name="Grigoriev I.V."/>
        </authorList>
    </citation>
    <scope>NUCLEOTIDE SEQUENCE [LARGE SCALE GENOMIC DNA]</scope>
    <source>
        <strain evidence="2">S238N-H82 / ATCC MYA-4686</strain>
    </source>
</reference>
<dbReference type="HOGENOM" id="CLU_2622440_0_0_1"/>
<organism evidence="2">
    <name type="scientific">Laccaria bicolor (strain S238N-H82 / ATCC MYA-4686)</name>
    <name type="common">Bicoloured deceiver</name>
    <name type="synonym">Laccaria laccata var. bicolor</name>
    <dbReference type="NCBI Taxonomy" id="486041"/>
    <lineage>
        <taxon>Eukaryota</taxon>
        <taxon>Fungi</taxon>
        <taxon>Dikarya</taxon>
        <taxon>Basidiomycota</taxon>
        <taxon>Agaricomycotina</taxon>
        <taxon>Agaricomycetes</taxon>
        <taxon>Agaricomycetidae</taxon>
        <taxon>Agaricales</taxon>
        <taxon>Agaricineae</taxon>
        <taxon>Hydnangiaceae</taxon>
        <taxon>Laccaria</taxon>
    </lineage>
</organism>
<dbReference type="OrthoDB" id="365981at2759"/>
<evidence type="ECO:0000313" key="2">
    <source>
        <dbReference type="Proteomes" id="UP000001194"/>
    </source>
</evidence>
<dbReference type="GeneID" id="6082935"/>
<dbReference type="InParanoid" id="B0DTL9"/>
<dbReference type="Proteomes" id="UP000001194">
    <property type="component" value="Unassembled WGS sequence"/>
</dbReference>
<sequence length="78" mass="8866">MVSNLPNCSLLHCFCKAPSETVRPPLSASPDPYFFETPPTKEDVIKHLVSKYSFHTSPQTGLNVFYNHPLRRLLSIYS</sequence>
<dbReference type="KEGG" id="lbc:LACBIDRAFT_310079"/>
<accession>B0DTL9</accession>
<dbReference type="AlphaFoldDB" id="B0DTL9"/>
<proteinExistence type="predicted"/>
<dbReference type="EMBL" id="DS547133">
    <property type="protein sequence ID" value="EDR02141.1"/>
    <property type="molecule type" value="Genomic_DNA"/>
</dbReference>
<dbReference type="RefSeq" id="XP_001887298.1">
    <property type="nucleotide sequence ID" value="XM_001887263.1"/>
</dbReference>